<feature type="transmembrane region" description="Helical" evidence="1">
    <location>
        <begin position="36"/>
        <end position="60"/>
    </location>
</feature>
<organism evidence="2">
    <name type="scientific">viral metagenome</name>
    <dbReference type="NCBI Taxonomy" id="1070528"/>
    <lineage>
        <taxon>unclassified sequences</taxon>
        <taxon>metagenomes</taxon>
        <taxon>organismal metagenomes</taxon>
    </lineage>
</organism>
<keyword evidence="1" id="KW-0812">Transmembrane</keyword>
<evidence type="ECO:0000256" key="1">
    <source>
        <dbReference type="SAM" id="Phobius"/>
    </source>
</evidence>
<keyword evidence="1" id="KW-1133">Transmembrane helix</keyword>
<evidence type="ECO:0000313" key="2">
    <source>
        <dbReference type="EMBL" id="QHT30515.1"/>
    </source>
</evidence>
<name>A0A6C0ETA0_9ZZZZ</name>
<protein>
    <submittedName>
        <fullName evidence="2">Uncharacterized protein</fullName>
    </submittedName>
</protein>
<sequence length="68" mass="8323">MIYILLFILLLINLFFIVNSIIWLKDKHMININDIIVKYIIYFDFCIYTLILLFLVYLYFNNLAIKIL</sequence>
<reference evidence="2" key="1">
    <citation type="journal article" date="2020" name="Nature">
        <title>Giant virus diversity and host interactions through global metagenomics.</title>
        <authorList>
            <person name="Schulz F."/>
            <person name="Roux S."/>
            <person name="Paez-Espino D."/>
            <person name="Jungbluth S."/>
            <person name="Walsh D.A."/>
            <person name="Denef V.J."/>
            <person name="McMahon K.D."/>
            <person name="Konstantinidis K.T."/>
            <person name="Eloe-Fadrosh E.A."/>
            <person name="Kyrpides N.C."/>
            <person name="Woyke T."/>
        </authorList>
    </citation>
    <scope>NUCLEOTIDE SEQUENCE</scope>
    <source>
        <strain evidence="2">GVMAG-M-3300009151-35</strain>
    </source>
</reference>
<proteinExistence type="predicted"/>
<keyword evidence="1" id="KW-0472">Membrane</keyword>
<dbReference type="EMBL" id="MN738902">
    <property type="protein sequence ID" value="QHT30515.1"/>
    <property type="molecule type" value="Genomic_DNA"/>
</dbReference>
<accession>A0A6C0ETA0</accession>
<dbReference type="AlphaFoldDB" id="A0A6C0ETA0"/>
<feature type="transmembrane region" description="Helical" evidence="1">
    <location>
        <begin position="6"/>
        <end position="24"/>
    </location>
</feature>